<reference evidence="7" key="2">
    <citation type="submission" date="2023-01" db="EMBL/GenBank/DDBJ databases">
        <authorList>
            <person name="Sun Q."/>
            <person name="Evtushenko L."/>
        </authorList>
    </citation>
    <scope>NUCLEOTIDE SEQUENCE</scope>
    <source>
        <strain evidence="7">VKM Ac-1940</strain>
    </source>
</reference>
<dbReference type="Proteomes" id="UP001142291">
    <property type="component" value="Unassembled WGS sequence"/>
</dbReference>
<dbReference type="PANTHER" id="PTHR45947">
    <property type="entry name" value="SULFOQUINOVOSYL TRANSFERASE SQD2"/>
    <property type="match status" value="1"/>
</dbReference>
<evidence type="ECO:0000313" key="7">
    <source>
        <dbReference type="EMBL" id="GLJ96772.1"/>
    </source>
</evidence>
<dbReference type="CDD" id="cd01832">
    <property type="entry name" value="SGNH_hydrolase_like_1"/>
    <property type="match status" value="1"/>
</dbReference>
<name>A0A9W6HP53_9MICO</name>
<keyword evidence="8" id="KW-1185">Reference proteome</keyword>
<keyword evidence="2" id="KW-0328">Glycosyltransferase</keyword>
<dbReference type="InterPro" id="IPR001296">
    <property type="entry name" value="Glyco_trans_1"/>
</dbReference>
<evidence type="ECO:0000259" key="4">
    <source>
        <dbReference type="Pfam" id="PF00534"/>
    </source>
</evidence>
<dbReference type="InterPro" id="IPR036514">
    <property type="entry name" value="SGNH_hydro_sf"/>
</dbReference>
<evidence type="ECO:0000256" key="3">
    <source>
        <dbReference type="ARBA" id="ARBA00022679"/>
    </source>
</evidence>
<evidence type="ECO:0000256" key="1">
    <source>
        <dbReference type="ARBA" id="ARBA00021292"/>
    </source>
</evidence>
<dbReference type="RefSeq" id="WP_204963114.1">
    <property type="nucleotide sequence ID" value="NZ_BAAAUR010000009.1"/>
</dbReference>
<gene>
    <name evidence="7" type="ORF">GCM10017591_28350</name>
</gene>
<dbReference type="AlphaFoldDB" id="A0A9W6HP53"/>
<feature type="domain" description="Glycosyl transferase family 1" evidence="4">
    <location>
        <begin position="207"/>
        <end position="353"/>
    </location>
</feature>
<dbReference type="SUPFAM" id="SSF53756">
    <property type="entry name" value="UDP-Glycosyltransferase/glycogen phosphorylase"/>
    <property type="match status" value="1"/>
</dbReference>
<proteinExistence type="predicted"/>
<dbReference type="Pfam" id="PF13439">
    <property type="entry name" value="Glyco_transf_4"/>
    <property type="match status" value="1"/>
</dbReference>
<evidence type="ECO:0000313" key="8">
    <source>
        <dbReference type="Proteomes" id="UP001142291"/>
    </source>
</evidence>
<sequence>MRIAIVTESFLPHMNGVTGSVLHVSECLRRSGHDVLVIAPSAARGSGAVAGTDLAHRVPSVALPSYPAVRVSAPHSASLVRRLRRFDADVVHLASPFVLGWQALVAADELALPSVAVYQTDVVAYTRHYRMPQATAIAEKHVTRLHRRATLTLAPSRAAQTQLEELGVDRLALWGRGVDGRLFHPSRRDDAWRGAVLAGGAPSDETLAESRVVVGYVGRLAPEKQVEDLVALRDLPGIRLVIVGDGPSRPLLEQQLPEALFLGHLSGDELARAVASFDVFVHPGASETFGQTIQEAMAAGVPVVAVGQGGPLDLVRSSIDGWLYRPGDLDDLRARVADLAGDPAKRRAFAAAAADATQGRTWEALTTALVGHYERAQRLRRIDDVRMARAVPRPELPAAPADERPAWRRYVALGDSVTEGLCDTSRVPEGTYRGWADRLAHLLAHSGGAGNFRYANLAVRSRRVQDLLVEQLPAAVRLQPDLVSILIGANDLVGSRRIDIPALAAAVGGAVESLQASGAEVLLVTPFLPRRRPAMIFARRFARFNAELRRIASRTGATLLDLDCHPEIGALHLWSADKVHLRAAGHRLLAYRAADALGVPDAGALSGLDELFHAEDEPPVTGTWLRRDALPWVWRRLRGRTAGDGVSAKHDDYVVIPGPGSRDRARAV</sequence>
<evidence type="ECO:0000259" key="6">
    <source>
        <dbReference type="Pfam" id="PF13472"/>
    </source>
</evidence>
<dbReference type="EMBL" id="BSER01000014">
    <property type="protein sequence ID" value="GLJ96772.1"/>
    <property type="molecule type" value="Genomic_DNA"/>
</dbReference>
<dbReference type="Pfam" id="PF13472">
    <property type="entry name" value="Lipase_GDSL_2"/>
    <property type="match status" value="1"/>
</dbReference>
<accession>A0A9W6HP53</accession>
<dbReference type="InterPro" id="IPR013830">
    <property type="entry name" value="SGNH_hydro"/>
</dbReference>
<protein>
    <recommendedName>
        <fullName evidence="1">D-inositol 3-phosphate glycosyltransferase</fullName>
    </recommendedName>
</protein>
<dbReference type="SUPFAM" id="SSF52266">
    <property type="entry name" value="SGNH hydrolase"/>
    <property type="match status" value="1"/>
</dbReference>
<evidence type="ECO:0000259" key="5">
    <source>
        <dbReference type="Pfam" id="PF13439"/>
    </source>
</evidence>
<keyword evidence="3" id="KW-0808">Transferase</keyword>
<dbReference type="CDD" id="cd03814">
    <property type="entry name" value="GT4-like"/>
    <property type="match status" value="1"/>
</dbReference>
<organism evidence="7 8">
    <name type="scientific">Microbacterium dextranolyticum</name>
    <dbReference type="NCBI Taxonomy" id="36806"/>
    <lineage>
        <taxon>Bacteria</taxon>
        <taxon>Bacillati</taxon>
        <taxon>Actinomycetota</taxon>
        <taxon>Actinomycetes</taxon>
        <taxon>Micrococcales</taxon>
        <taxon>Microbacteriaceae</taxon>
        <taxon>Microbacterium</taxon>
    </lineage>
</organism>
<dbReference type="InterPro" id="IPR028098">
    <property type="entry name" value="Glyco_trans_4-like_N"/>
</dbReference>
<comment type="caution">
    <text evidence="7">The sequence shown here is derived from an EMBL/GenBank/DDBJ whole genome shotgun (WGS) entry which is preliminary data.</text>
</comment>
<dbReference type="InterPro" id="IPR050194">
    <property type="entry name" value="Glycosyltransferase_grp1"/>
</dbReference>
<dbReference type="PANTHER" id="PTHR45947:SF3">
    <property type="entry name" value="SULFOQUINOVOSYL TRANSFERASE SQD2"/>
    <property type="match status" value="1"/>
</dbReference>
<reference evidence="7" key="1">
    <citation type="journal article" date="2014" name="Int. J. Syst. Evol. Microbiol.">
        <title>Complete genome sequence of Corynebacterium casei LMG S-19264T (=DSM 44701T), isolated from a smear-ripened cheese.</title>
        <authorList>
            <consortium name="US DOE Joint Genome Institute (JGI-PGF)"/>
            <person name="Walter F."/>
            <person name="Albersmeier A."/>
            <person name="Kalinowski J."/>
            <person name="Ruckert C."/>
        </authorList>
    </citation>
    <scope>NUCLEOTIDE SEQUENCE</scope>
    <source>
        <strain evidence="7">VKM Ac-1940</strain>
    </source>
</reference>
<dbReference type="Pfam" id="PF00534">
    <property type="entry name" value="Glycos_transf_1"/>
    <property type="match status" value="1"/>
</dbReference>
<dbReference type="Gene3D" id="3.40.50.2000">
    <property type="entry name" value="Glycogen Phosphorylase B"/>
    <property type="match status" value="2"/>
</dbReference>
<dbReference type="Gene3D" id="3.40.50.1110">
    <property type="entry name" value="SGNH hydrolase"/>
    <property type="match status" value="1"/>
</dbReference>
<feature type="domain" description="Glycosyltransferase subfamily 4-like N-terminal" evidence="5">
    <location>
        <begin position="15"/>
        <end position="179"/>
    </location>
</feature>
<feature type="domain" description="SGNH hydrolase-type esterase" evidence="6">
    <location>
        <begin position="412"/>
        <end position="588"/>
    </location>
</feature>
<dbReference type="GO" id="GO:1901137">
    <property type="term" value="P:carbohydrate derivative biosynthetic process"/>
    <property type="evidence" value="ECO:0007669"/>
    <property type="project" value="UniProtKB-ARBA"/>
</dbReference>
<evidence type="ECO:0000256" key="2">
    <source>
        <dbReference type="ARBA" id="ARBA00022676"/>
    </source>
</evidence>
<dbReference type="GO" id="GO:0016758">
    <property type="term" value="F:hexosyltransferase activity"/>
    <property type="evidence" value="ECO:0007669"/>
    <property type="project" value="TreeGrafter"/>
</dbReference>